<evidence type="ECO:0000313" key="3">
    <source>
        <dbReference type="Proteomes" id="UP000324222"/>
    </source>
</evidence>
<organism evidence="2 3">
    <name type="scientific">Portunus trituberculatus</name>
    <name type="common">Swimming crab</name>
    <name type="synonym">Neptunus trituberculatus</name>
    <dbReference type="NCBI Taxonomy" id="210409"/>
    <lineage>
        <taxon>Eukaryota</taxon>
        <taxon>Metazoa</taxon>
        <taxon>Ecdysozoa</taxon>
        <taxon>Arthropoda</taxon>
        <taxon>Crustacea</taxon>
        <taxon>Multicrustacea</taxon>
        <taxon>Malacostraca</taxon>
        <taxon>Eumalacostraca</taxon>
        <taxon>Eucarida</taxon>
        <taxon>Decapoda</taxon>
        <taxon>Pleocyemata</taxon>
        <taxon>Brachyura</taxon>
        <taxon>Eubrachyura</taxon>
        <taxon>Portunoidea</taxon>
        <taxon>Portunidae</taxon>
        <taxon>Portuninae</taxon>
        <taxon>Portunus</taxon>
    </lineage>
</organism>
<feature type="compositionally biased region" description="Basic and acidic residues" evidence="1">
    <location>
        <begin position="67"/>
        <end position="78"/>
    </location>
</feature>
<protein>
    <submittedName>
        <fullName evidence="2">Uncharacterized protein</fullName>
    </submittedName>
</protein>
<proteinExistence type="predicted"/>
<dbReference type="EMBL" id="VSRR010014543">
    <property type="protein sequence ID" value="MPC57154.1"/>
    <property type="molecule type" value="Genomic_DNA"/>
</dbReference>
<reference evidence="2 3" key="1">
    <citation type="submission" date="2019-05" db="EMBL/GenBank/DDBJ databases">
        <title>Another draft genome of Portunus trituberculatus and its Hox gene families provides insights of decapod evolution.</title>
        <authorList>
            <person name="Jeong J.-H."/>
            <person name="Song I."/>
            <person name="Kim S."/>
            <person name="Choi T."/>
            <person name="Kim D."/>
            <person name="Ryu S."/>
            <person name="Kim W."/>
        </authorList>
    </citation>
    <scope>NUCLEOTIDE SEQUENCE [LARGE SCALE GENOMIC DNA]</scope>
    <source>
        <tissue evidence="2">Muscle</tissue>
    </source>
</reference>
<dbReference type="Proteomes" id="UP000324222">
    <property type="component" value="Unassembled WGS sequence"/>
</dbReference>
<keyword evidence="3" id="KW-1185">Reference proteome</keyword>
<evidence type="ECO:0000313" key="2">
    <source>
        <dbReference type="EMBL" id="MPC57154.1"/>
    </source>
</evidence>
<dbReference type="AlphaFoldDB" id="A0A5B7GKY4"/>
<accession>A0A5B7GKY4</accession>
<evidence type="ECO:0000256" key="1">
    <source>
        <dbReference type="SAM" id="MobiDB-lite"/>
    </source>
</evidence>
<name>A0A5B7GKY4_PORTR</name>
<comment type="caution">
    <text evidence="2">The sequence shown here is derived from an EMBL/GenBank/DDBJ whole genome shotgun (WGS) entry which is preliminary data.</text>
</comment>
<gene>
    <name evidence="2" type="ORF">E2C01_051128</name>
</gene>
<feature type="region of interest" description="Disordered" evidence="1">
    <location>
        <begin position="55"/>
        <end position="78"/>
    </location>
</feature>
<feature type="compositionally biased region" description="Low complexity" evidence="1">
    <location>
        <begin position="55"/>
        <end position="64"/>
    </location>
</feature>
<sequence>MLRGNCCILGSVSASDHFIPKLTSIPHLPLPSPPPLPSNFTSSSLSWVLTSASSASPLPALSVSELQGRERRAPKGAR</sequence>